<accession>A0AAN3AA42</accession>
<protein>
    <submittedName>
        <fullName evidence="1">Uncharacterized protein</fullName>
    </submittedName>
</protein>
<organism evidence="1 2">
    <name type="scientific">Bacteroides ovatus (strain ATCC 8483 / DSM 1896 / JCM 5824 / BCRC 10623 / CCUG 4943 / NCTC 11153)</name>
    <dbReference type="NCBI Taxonomy" id="411476"/>
    <lineage>
        <taxon>Bacteria</taxon>
        <taxon>Pseudomonadati</taxon>
        <taxon>Bacteroidota</taxon>
        <taxon>Bacteroidia</taxon>
        <taxon>Bacteroidales</taxon>
        <taxon>Bacteroidaceae</taxon>
        <taxon>Bacteroides</taxon>
    </lineage>
</organism>
<dbReference type="Proteomes" id="UP000005475">
    <property type="component" value="Unassembled WGS sequence"/>
</dbReference>
<gene>
    <name evidence="1" type="ORF">BACOVA_01804</name>
</gene>
<name>A0AAN3AA42_BACO1</name>
<sequence length="41" mass="4854">MTLSARYSVTIFNTPNRWLFICYIGKNKSPNIKMVKYHFGI</sequence>
<evidence type="ECO:0000313" key="2">
    <source>
        <dbReference type="Proteomes" id="UP000005475"/>
    </source>
</evidence>
<evidence type="ECO:0000313" key="1">
    <source>
        <dbReference type="EMBL" id="EDO12661.1"/>
    </source>
</evidence>
<dbReference type="EMBL" id="AAXF02000045">
    <property type="protein sequence ID" value="EDO12661.1"/>
    <property type="molecule type" value="Genomic_DNA"/>
</dbReference>
<comment type="caution">
    <text evidence="1">The sequence shown here is derived from an EMBL/GenBank/DDBJ whole genome shotgun (WGS) entry which is preliminary data.</text>
</comment>
<dbReference type="AlphaFoldDB" id="A0AAN3AA42"/>
<reference evidence="1 2" key="1">
    <citation type="submission" date="2007-03" db="EMBL/GenBank/DDBJ databases">
        <authorList>
            <person name="Fulton L."/>
            <person name="Clifton S."/>
            <person name="Fulton B."/>
            <person name="Xu J."/>
            <person name="Minx P."/>
            <person name="Pepin K.H."/>
            <person name="Johnson M."/>
            <person name="Thiruvilangam P."/>
            <person name="Bhonagiri V."/>
            <person name="Nash W.E."/>
            <person name="Mardis E.R."/>
            <person name="Wilson R.K."/>
        </authorList>
    </citation>
    <scope>NUCLEOTIDE SEQUENCE [LARGE SCALE GENOMIC DNA]</scope>
    <source>
        <strain evidence="2">ATCC 8483 / DSM 1896 / JCM 5824 / BCRC 10623 / CCUG 4943 / NCTC 11153</strain>
    </source>
</reference>
<reference evidence="2" key="2">
    <citation type="submission" date="2007-04" db="EMBL/GenBank/DDBJ databases">
        <title>Draft genome sequence of Bacteroides ovatus (ATCC 8483).</title>
        <authorList>
            <person name="Sudarsanam P."/>
            <person name="Ley R."/>
            <person name="Guruge J."/>
            <person name="Turnbaugh P.J."/>
            <person name="Mahowald M."/>
            <person name="Liep D."/>
            <person name="Gordon J."/>
        </authorList>
    </citation>
    <scope>NUCLEOTIDE SEQUENCE [LARGE SCALE GENOMIC DNA]</scope>
    <source>
        <strain evidence="2">ATCC 8483 / DSM 1896 / JCM 5824 / BCRC 10623 / CCUG 4943 / NCTC 11153</strain>
    </source>
</reference>
<proteinExistence type="predicted"/>